<dbReference type="EMBL" id="MN739805">
    <property type="protein sequence ID" value="QHT26931.1"/>
    <property type="molecule type" value="Genomic_DNA"/>
</dbReference>
<name>A0A6C0EEA6_9ZZZZ</name>
<accession>A0A6C0EEA6</accession>
<reference evidence="1" key="1">
    <citation type="journal article" date="2020" name="Nature">
        <title>Giant virus diversity and host interactions through global metagenomics.</title>
        <authorList>
            <person name="Schulz F."/>
            <person name="Roux S."/>
            <person name="Paez-Espino D."/>
            <person name="Jungbluth S."/>
            <person name="Walsh D.A."/>
            <person name="Denef V.J."/>
            <person name="McMahon K.D."/>
            <person name="Konstantinidis K.T."/>
            <person name="Eloe-Fadrosh E.A."/>
            <person name="Kyrpides N.C."/>
            <person name="Woyke T."/>
        </authorList>
    </citation>
    <scope>NUCLEOTIDE SEQUENCE</scope>
    <source>
        <strain evidence="1">GVMAG-M-3300023179-2</strain>
    </source>
</reference>
<protein>
    <submittedName>
        <fullName evidence="1">Uncharacterized protein</fullName>
    </submittedName>
</protein>
<proteinExistence type="predicted"/>
<sequence>MSNFFNDQYINHFNAFIQQLKQLFVNVTDTEINIESELKLIEELNDQEKINRGMQFNMLITDELFNLFIKSKIKIFSYKNSDTLFLSECLFGNNLSLKNLLNNQPDPIKKIIWKNLHILYIVTEFLKPIETQNTEKMIQLNNLVKNNENNSKNNNFNYNKNDQKINLQKMLGVDTNNQTSEMIDDIINSFDNILNGESNTNPLIGIMEISQKISSKYSDQINKGDIELDKIIQSIVSKIPGMDKIMTSLMIPKNNQNVDQNTKIIIDEQFSTANVKLGHIDENNESNMKIGNILKMADQFGVIPGGKKKINNSDENQESNIFNNLLGGLMNGKGKGKGNDLNDFINGMSSGNDKDPSNNNLFTNLFENLSKGKGKGIEQINGLDKIGKMMDIMKNLEKSKSKNDIGNIKKEMDNLLINDFGIDINKLNEDMKKNFNL</sequence>
<evidence type="ECO:0000313" key="1">
    <source>
        <dbReference type="EMBL" id="QHT26931.1"/>
    </source>
</evidence>
<organism evidence="1">
    <name type="scientific">viral metagenome</name>
    <dbReference type="NCBI Taxonomy" id="1070528"/>
    <lineage>
        <taxon>unclassified sequences</taxon>
        <taxon>metagenomes</taxon>
        <taxon>organismal metagenomes</taxon>
    </lineage>
</organism>
<dbReference type="AlphaFoldDB" id="A0A6C0EEA6"/>